<sequence>MSTPEQWNDIDLYFKTKLHTSDPVLDSILKANTEAGLPAIDVAPNQGKLLYLLAKLAGANNILELGTLGGYSSIWLGRALPEGGRLVTLELDEHHAKVAEENIRKAGLENKVEVIVGPALDTLPTLKEKGFTAFDFIFIDADKPNYPHYLKWALNYSRSGTVIIADNVVRKGRVIDPEDASVQGIRQFVDLLSEDTRIDSTAVQTVGSKGYDGFILGIVK</sequence>
<accession>M8DHH3</accession>
<dbReference type="OrthoDB" id="9799672at2"/>
<name>M8DHH3_9BACL</name>
<dbReference type="PANTHER" id="PTHR10509:SF14">
    <property type="entry name" value="CAFFEOYL-COA O-METHYLTRANSFERASE 3-RELATED"/>
    <property type="match status" value="1"/>
</dbReference>
<organism evidence="4 5">
    <name type="scientific">Brevibacillus borstelensis AK1</name>
    <dbReference type="NCBI Taxonomy" id="1300222"/>
    <lineage>
        <taxon>Bacteria</taxon>
        <taxon>Bacillati</taxon>
        <taxon>Bacillota</taxon>
        <taxon>Bacilli</taxon>
        <taxon>Bacillales</taxon>
        <taxon>Paenibacillaceae</taxon>
        <taxon>Brevibacillus</taxon>
    </lineage>
</organism>
<dbReference type="PATRIC" id="fig|1300222.3.peg.1841"/>
<dbReference type="PANTHER" id="PTHR10509">
    <property type="entry name" value="O-METHYLTRANSFERASE-RELATED"/>
    <property type="match status" value="1"/>
</dbReference>
<reference evidence="4 5" key="1">
    <citation type="submission" date="2013-03" db="EMBL/GenBank/DDBJ databases">
        <title>Assembly of a new bacterial strain Brevibacillus borstelensis AK1.</title>
        <authorList>
            <person name="Rajan I."/>
            <person name="PoliReddy D."/>
            <person name="Sugumar T."/>
            <person name="Rathinam K."/>
            <person name="Alqarawi S."/>
            <person name="Khalil A.B."/>
            <person name="Sivakumar N."/>
        </authorList>
    </citation>
    <scope>NUCLEOTIDE SEQUENCE [LARGE SCALE GENOMIC DNA]</scope>
    <source>
        <strain evidence="4 5">AK1</strain>
    </source>
</reference>
<evidence type="ECO:0000256" key="1">
    <source>
        <dbReference type="ARBA" id="ARBA00022603"/>
    </source>
</evidence>
<dbReference type="GO" id="GO:0008757">
    <property type="term" value="F:S-adenosylmethionine-dependent methyltransferase activity"/>
    <property type="evidence" value="ECO:0007669"/>
    <property type="project" value="TreeGrafter"/>
</dbReference>
<keyword evidence="5" id="KW-1185">Reference proteome</keyword>
<evidence type="ECO:0000256" key="3">
    <source>
        <dbReference type="ARBA" id="ARBA00022691"/>
    </source>
</evidence>
<dbReference type="EMBL" id="APBN01000003">
    <property type="protein sequence ID" value="EMT52892.1"/>
    <property type="molecule type" value="Genomic_DNA"/>
</dbReference>
<dbReference type="GO" id="GO:0008171">
    <property type="term" value="F:O-methyltransferase activity"/>
    <property type="evidence" value="ECO:0007669"/>
    <property type="project" value="InterPro"/>
</dbReference>
<dbReference type="InterPro" id="IPR029063">
    <property type="entry name" value="SAM-dependent_MTases_sf"/>
</dbReference>
<evidence type="ECO:0000313" key="5">
    <source>
        <dbReference type="Proteomes" id="UP000012081"/>
    </source>
</evidence>
<dbReference type="STRING" id="1300222.I532_08932"/>
<dbReference type="SUPFAM" id="SSF53335">
    <property type="entry name" value="S-adenosyl-L-methionine-dependent methyltransferases"/>
    <property type="match status" value="1"/>
</dbReference>
<dbReference type="GeneID" id="89500899"/>
<dbReference type="Pfam" id="PF01596">
    <property type="entry name" value="Methyltransf_3"/>
    <property type="match status" value="1"/>
</dbReference>
<dbReference type="InterPro" id="IPR050362">
    <property type="entry name" value="Cation-dep_OMT"/>
</dbReference>
<dbReference type="GO" id="GO:0032259">
    <property type="term" value="P:methylation"/>
    <property type="evidence" value="ECO:0007669"/>
    <property type="project" value="UniProtKB-KW"/>
</dbReference>
<dbReference type="AlphaFoldDB" id="M8DHH3"/>
<dbReference type="Gene3D" id="3.40.50.150">
    <property type="entry name" value="Vaccinia Virus protein VP39"/>
    <property type="match status" value="1"/>
</dbReference>
<gene>
    <name evidence="4" type="ORF">I532_08932</name>
</gene>
<evidence type="ECO:0000313" key="4">
    <source>
        <dbReference type="EMBL" id="EMT52892.1"/>
    </source>
</evidence>
<dbReference type="Proteomes" id="UP000012081">
    <property type="component" value="Unassembled WGS sequence"/>
</dbReference>
<proteinExistence type="predicted"/>
<dbReference type="PROSITE" id="PS51682">
    <property type="entry name" value="SAM_OMT_I"/>
    <property type="match status" value="1"/>
</dbReference>
<evidence type="ECO:0000256" key="2">
    <source>
        <dbReference type="ARBA" id="ARBA00022679"/>
    </source>
</evidence>
<keyword evidence="2 4" id="KW-0808">Transferase</keyword>
<keyword evidence="1 4" id="KW-0489">Methyltransferase</keyword>
<comment type="caution">
    <text evidence="4">The sequence shown here is derived from an EMBL/GenBank/DDBJ whole genome shotgun (WGS) entry which is preliminary data.</text>
</comment>
<keyword evidence="3" id="KW-0949">S-adenosyl-L-methionine</keyword>
<dbReference type="RefSeq" id="WP_003387729.1">
    <property type="nucleotide sequence ID" value="NZ_APBN01000003.1"/>
</dbReference>
<dbReference type="InterPro" id="IPR002935">
    <property type="entry name" value="SAM_O-MeTrfase"/>
</dbReference>
<protein>
    <submittedName>
        <fullName evidence="4">O-methyltransferase</fullName>
    </submittedName>
</protein>